<dbReference type="PRINTS" id="PR00111">
    <property type="entry name" value="ABHYDROLASE"/>
</dbReference>
<organism evidence="3 4">
    <name type="scientific">Pseudogemmobacter humi</name>
    <dbReference type="NCBI Taxonomy" id="2483812"/>
    <lineage>
        <taxon>Bacteria</taxon>
        <taxon>Pseudomonadati</taxon>
        <taxon>Pseudomonadota</taxon>
        <taxon>Alphaproteobacteria</taxon>
        <taxon>Rhodobacterales</taxon>
        <taxon>Paracoccaceae</taxon>
        <taxon>Pseudogemmobacter</taxon>
    </lineage>
</organism>
<proteinExistence type="predicted"/>
<dbReference type="RefSeq" id="WP_124085753.1">
    <property type="nucleotide sequence ID" value="NZ_UXAW01000051.1"/>
</dbReference>
<dbReference type="InterPro" id="IPR050266">
    <property type="entry name" value="AB_hydrolase_sf"/>
</dbReference>
<dbReference type="InterPro" id="IPR029058">
    <property type="entry name" value="AB_hydrolase_fold"/>
</dbReference>
<dbReference type="GO" id="GO:0016020">
    <property type="term" value="C:membrane"/>
    <property type="evidence" value="ECO:0007669"/>
    <property type="project" value="TreeGrafter"/>
</dbReference>
<dbReference type="OrthoDB" id="9785847at2"/>
<dbReference type="Pfam" id="PF00561">
    <property type="entry name" value="Abhydrolase_1"/>
    <property type="match status" value="1"/>
</dbReference>
<dbReference type="PANTHER" id="PTHR43798">
    <property type="entry name" value="MONOACYLGLYCEROL LIPASE"/>
    <property type="match status" value="1"/>
</dbReference>
<feature type="domain" description="AB hydrolase-1" evidence="2">
    <location>
        <begin position="19"/>
        <end position="245"/>
    </location>
</feature>
<dbReference type="Gene3D" id="3.40.50.1820">
    <property type="entry name" value="alpha/beta hydrolase"/>
    <property type="match status" value="1"/>
</dbReference>
<gene>
    <name evidence="3" type="ORF">XINFAN_01336</name>
</gene>
<accession>A0A3P5X919</accession>
<dbReference type="InterPro" id="IPR000073">
    <property type="entry name" value="AB_hydrolase_1"/>
</dbReference>
<reference evidence="3 4" key="1">
    <citation type="submission" date="2018-11" db="EMBL/GenBank/DDBJ databases">
        <authorList>
            <person name="Criscuolo A."/>
        </authorList>
    </citation>
    <scope>NUCLEOTIDE SEQUENCE [LARGE SCALE GENOMIC DNA]</scope>
    <source>
        <strain evidence="3">ACIP111625</strain>
    </source>
</reference>
<evidence type="ECO:0000256" key="1">
    <source>
        <dbReference type="ARBA" id="ARBA00022801"/>
    </source>
</evidence>
<keyword evidence="4" id="KW-1185">Reference proteome</keyword>
<dbReference type="SUPFAM" id="SSF53474">
    <property type="entry name" value="alpha/beta-Hydrolases"/>
    <property type="match status" value="1"/>
</dbReference>
<dbReference type="EC" id="3.1.1.10" evidence="3"/>
<name>A0A3P5X919_9RHOB</name>
<dbReference type="AlphaFoldDB" id="A0A3P5X919"/>
<dbReference type="Proteomes" id="UP000277498">
    <property type="component" value="Unassembled WGS sequence"/>
</dbReference>
<sequence>MTRTPDGTSYSLSGPEGAPVLVLIHGLGLTRQIWQDLLPQLAARFRVIAYDLSGHGDSAPPPAKPVLRDLSEQLARLLDHLGIGRAALAGFSLGGMVARRFAQDHPSRVTALAILHSPHRRTPEAQAAILARVAQAERGGPADTVEAALRRWFTDAAPPALAAQVRRQVLANDPALYPGLYRILAEGIDEIVAPQPPIACPALVLTADQDHGNGPEMSAAIAAEIPGARLVILPGLRHMALAERPAAVSGPLLDFLAGVPA</sequence>
<dbReference type="PANTHER" id="PTHR43798:SF31">
    <property type="entry name" value="AB HYDROLASE SUPERFAMILY PROTEIN YCLE"/>
    <property type="match status" value="1"/>
</dbReference>
<dbReference type="GO" id="GO:0050357">
    <property type="term" value="F:tropinesterase activity"/>
    <property type="evidence" value="ECO:0007669"/>
    <property type="project" value="UniProtKB-EC"/>
</dbReference>
<evidence type="ECO:0000313" key="4">
    <source>
        <dbReference type="Proteomes" id="UP000277498"/>
    </source>
</evidence>
<keyword evidence="1 3" id="KW-0378">Hydrolase</keyword>
<evidence type="ECO:0000259" key="2">
    <source>
        <dbReference type="Pfam" id="PF00561"/>
    </source>
</evidence>
<evidence type="ECO:0000313" key="3">
    <source>
        <dbReference type="EMBL" id="VDC24939.1"/>
    </source>
</evidence>
<dbReference type="EMBL" id="UXAW01000051">
    <property type="protein sequence ID" value="VDC24939.1"/>
    <property type="molecule type" value="Genomic_DNA"/>
</dbReference>
<protein>
    <submittedName>
        <fullName evidence="3">Tropinesterase</fullName>
        <ecNumber evidence="3">3.1.1.10</ecNumber>
    </submittedName>
</protein>